<reference evidence="1 2" key="1">
    <citation type="journal article" date="2019" name="Nat. Microbiol.">
        <title>Mediterranean grassland soil C-N compound turnover is dependent on rainfall and depth, and is mediated by genomically divergent microorganisms.</title>
        <authorList>
            <person name="Diamond S."/>
            <person name="Andeer P.F."/>
            <person name="Li Z."/>
            <person name="Crits-Christoph A."/>
            <person name="Burstein D."/>
            <person name="Anantharaman K."/>
            <person name="Lane K.R."/>
            <person name="Thomas B.C."/>
            <person name="Pan C."/>
            <person name="Northen T.R."/>
            <person name="Banfield J.F."/>
        </authorList>
    </citation>
    <scope>NUCLEOTIDE SEQUENCE [LARGE SCALE GENOMIC DNA]</scope>
    <source>
        <strain evidence="1">WS_3</strain>
    </source>
</reference>
<name>A0A538SE12_UNCEI</name>
<dbReference type="AlphaFoldDB" id="A0A538SE12"/>
<organism evidence="1 2">
    <name type="scientific">Eiseniibacteriota bacterium</name>
    <dbReference type="NCBI Taxonomy" id="2212470"/>
    <lineage>
        <taxon>Bacteria</taxon>
        <taxon>Candidatus Eiseniibacteriota</taxon>
    </lineage>
</organism>
<evidence type="ECO:0000313" key="2">
    <source>
        <dbReference type="Proteomes" id="UP000320184"/>
    </source>
</evidence>
<accession>A0A538SE12</accession>
<dbReference type="SUPFAM" id="SSF56925">
    <property type="entry name" value="OMPA-like"/>
    <property type="match status" value="1"/>
</dbReference>
<proteinExistence type="predicted"/>
<protein>
    <submittedName>
        <fullName evidence="1">Uncharacterized protein</fullName>
    </submittedName>
</protein>
<evidence type="ECO:0000313" key="1">
    <source>
        <dbReference type="EMBL" id="TMQ49616.1"/>
    </source>
</evidence>
<dbReference type="Proteomes" id="UP000320184">
    <property type="component" value="Unassembled WGS sequence"/>
</dbReference>
<dbReference type="InterPro" id="IPR011250">
    <property type="entry name" value="OMP/PagP_B-barrel"/>
</dbReference>
<sequence>MRAVTGYQYNFLAQGSVTPYAGIGMGANFGEGFTFDGTSLLAPVLTGGMRVLVGNTGSVNLSLSYEHETDNHVSENRIVGAVGVSSFPWRLH</sequence>
<comment type="caution">
    <text evidence="1">The sequence shown here is derived from an EMBL/GenBank/DDBJ whole genome shotgun (WGS) entry which is preliminary data.</text>
</comment>
<dbReference type="EMBL" id="VBOT01000120">
    <property type="protein sequence ID" value="TMQ49616.1"/>
    <property type="molecule type" value="Genomic_DNA"/>
</dbReference>
<gene>
    <name evidence="1" type="ORF">E6K73_09625</name>
</gene>